<name>A0A2G2VRM2_CAPBA</name>
<feature type="region of interest" description="Disordered" evidence="4">
    <location>
        <begin position="235"/>
        <end position="284"/>
    </location>
</feature>
<dbReference type="GO" id="GO:0008234">
    <property type="term" value="F:cysteine-type peptidase activity"/>
    <property type="evidence" value="ECO:0007669"/>
    <property type="project" value="InterPro"/>
</dbReference>
<feature type="domain" description="Ubiquitin-like protease family profile" evidence="6">
    <location>
        <begin position="548"/>
        <end position="608"/>
    </location>
</feature>
<evidence type="ECO:0000256" key="5">
    <source>
        <dbReference type="SAM" id="SignalP"/>
    </source>
</evidence>
<dbReference type="EMBL" id="MLFT02000010">
    <property type="protein sequence ID" value="PHT35618.1"/>
    <property type="molecule type" value="Genomic_DNA"/>
</dbReference>
<accession>A0A2G2VRM2</accession>
<dbReference type="PANTHER" id="PTHR48302">
    <property type="entry name" value="ULP1 PROTEASE FAMILY, C-TERMINAL CATALYTIC DOMAIN CONTAINING PROTEIN"/>
    <property type="match status" value="1"/>
</dbReference>
<sequence>MAMKVVAVLFIAIMLILTEHNAMAGTFTCLVTCSAKAFLMSETNFLKCMVGCGTPCTIGCSLNNKKPEDIAKCLVDCGVPCPAKCTRDYKNAATYSLCLIGCFSPIVNEEIETPNTTTAVCTVGCSLSVCSEFINETVVIPHLHFDLVDSGRYKDFPWGSLSFEDLVRSLTNQLKAGGQFYLIQGMSLAIQVWLYECCSSVPPKIASKVVFKNIEPTKKELAKLQIPKKDAIQHERSIDSDDDFQDSRPRKINEQSKKKTKVDSSTPATKKSLRKKQVSSSKMKKGKEIARVIFPQVQSKTDSYVEEVVMSKPQNHVEKEAFISKKDFDPFCNEDPVVDMEADKSNIDEGELQHSGQHFSPDVVQSLDNISEDKDPELQNMAYVGTKKSLQQLSLEVDQELEASLLGTKGCTDLHSEKMNIEIDSQQLIPNGLLRNINLNYLHSDKVVQHDCRTSDEKINETILSDSQFTIPDEMLPSLNAYRRQSIIIHPSANRQEESHHEIFDARTSDTVLEDQAQIEKIVKIISLYLQGCDFYVKKGIDLQNHPRYKDKHSSDMFDILFEDDLPQQPSGSLDCGVFMVMYGECLSYGHKVIPTEFDPNALRTRYASLLWDYGIQKKKQMQLVMSKHP</sequence>
<keyword evidence="3" id="KW-0378">Hydrolase</keyword>
<organism evidence="7 8">
    <name type="scientific">Capsicum baccatum</name>
    <name type="common">Peruvian pepper</name>
    <dbReference type="NCBI Taxonomy" id="33114"/>
    <lineage>
        <taxon>Eukaryota</taxon>
        <taxon>Viridiplantae</taxon>
        <taxon>Streptophyta</taxon>
        <taxon>Embryophyta</taxon>
        <taxon>Tracheophyta</taxon>
        <taxon>Spermatophyta</taxon>
        <taxon>Magnoliopsida</taxon>
        <taxon>eudicotyledons</taxon>
        <taxon>Gunneridae</taxon>
        <taxon>Pentapetalae</taxon>
        <taxon>asterids</taxon>
        <taxon>lamiids</taxon>
        <taxon>Solanales</taxon>
        <taxon>Solanaceae</taxon>
        <taxon>Solanoideae</taxon>
        <taxon>Capsiceae</taxon>
        <taxon>Capsicum</taxon>
    </lineage>
</organism>
<evidence type="ECO:0000313" key="7">
    <source>
        <dbReference type="EMBL" id="PHT35618.1"/>
    </source>
</evidence>
<evidence type="ECO:0000256" key="3">
    <source>
        <dbReference type="ARBA" id="ARBA00022801"/>
    </source>
</evidence>
<evidence type="ECO:0000313" key="8">
    <source>
        <dbReference type="Proteomes" id="UP000224567"/>
    </source>
</evidence>
<feature type="compositionally biased region" description="Basic residues" evidence="4">
    <location>
        <begin position="271"/>
        <end position="284"/>
    </location>
</feature>
<dbReference type="Pfam" id="PF02902">
    <property type="entry name" value="Peptidase_C48"/>
    <property type="match status" value="1"/>
</dbReference>
<dbReference type="AlphaFoldDB" id="A0A2G2VRM2"/>
<evidence type="ECO:0000259" key="6">
    <source>
        <dbReference type="Pfam" id="PF02902"/>
    </source>
</evidence>
<evidence type="ECO:0000256" key="1">
    <source>
        <dbReference type="ARBA" id="ARBA00005234"/>
    </source>
</evidence>
<dbReference type="Proteomes" id="UP000224567">
    <property type="component" value="Unassembled WGS sequence"/>
</dbReference>
<protein>
    <recommendedName>
        <fullName evidence="6">Ubiquitin-like protease family profile domain-containing protein</fullName>
    </recommendedName>
</protein>
<dbReference type="PANTHER" id="PTHR48302:SF2">
    <property type="entry name" value="DUF1985 DOMAIN-CONTAINING PROTEIN"/>
    <property type="match status" value="1"/>
</dbReference>
<evidence type="ECO:0000256" key="4">
    <source>
        <dbReference type="SAM" id="MobiDB-lite"/>
    </source>
</evidence>
<reference evidence="7 8" key="1">
    <citation type="journal article" date="2017" name="Genome Biol.">
        <title>New reference genome sequences of hot pepper reveal the massive evolution of plant disease-resistance genes by retroduplication.</title>
        <authorList>
            <person name="Kim S."/>
            <person name="Park J."/>
            <person name="Yeom S.I."/>
            <person name="Kim Y.M."/>
            <person name="Seo E."/>
            <person name="Kim K.T."/>
            <person name="Kim M.S."/>
            <person name="Lee J.M."/>
            <person name="Cheong K."/>
            <person name="Shin H.S."/>
            <person name="Kim S.B."/>
            <person name="Han K."/>
            <person name="Lee J."/>
            <person name="Park M."/>
            <person name="Lee H.A."/>
            <person name="Lee H.Y."/>
            <person name="Lee Y."/>
            <person name="Oh S."/>
            <person name="Lee J.H."/>
            <person name="Choi E."/>
            <person name="Choi E."/>
            <person name="Lee S.E."/>
            <person name="Jeon J."/>
            <person name="Kim H."/>
            <person name="Choi G."/>
            <person name="Song H."/>
            <person name="Lee J."/>
            <person name="Lee S.C."/>
            <person name="Kwon J.K."/>
            <person name="Lee H.Y."/>
            <person name="Koo N."/>
            <person name="Hong Y."/>
            <person name="Kim R.W."/>
            <person name="Kang W.H."/>
            <person name="Huh J.H."/>
            <person name="Kang B.C."/>
            <person name="Yang T.J."/>
            <person name="Lee Y.H."/>
            <person name="Bennetzen J.L."/>
            <person name="Choi D."/>
        </authorList>
    </citation>
    <scope>NUCLEOTIDE SEQUENCE [LARGE SCALE GENOMIC DNA]</scope>
    <source>
        <strain evidence="8">cv. PBC81</strain>
    </source>
</reference>
<dbReference type="InterPro" id="IPR038765">
    <property type="entry name" value="Papain-like_cys_pep_sf"/>
</dbReference>
<gene>
    <name evidence="7" type="ORF">CQW23_23318</name>
</gene>
<keyword evidence="5" id="KW-0732">Signal</keyword>
<comment type="caution">
    <text evidence="7">The sequence shown here is derived from an EMBL/GenBank/DDBJ whole genome shotgun (WGS) entry which is preliminary data.</text>
</comment>
<keyword evidence="2" id="KW-0645">Protease</keyword>
<feature type="compositionally biased region" description="Basic and acidic residues" evidence="4">
    <location>
        <begin position="235"/>
        <end position="257"/>
    </location>
</feature>
<dbReference type="InterPro" id="IPR003653">
    <property type="entry name" value="Peptidase_C48_C"/>
</dbReference>
<feature type="signal peptide" evidence="5">
    <location>
        <begin position="1"/>
        <end position="24"/>
    </location>
</feature>
<dbReference type="SUPFAM" id="SSF54001">
    <property type="entry name" value="Cysteine proteinases"/>
    <property type="match status" value="1"/>
</dbReference>
<feature type="chain" id="PRO_5013962096" description="Ubiquitin-like protease family profile domain-containing protein" evidence="5">
    <location>
        <begin position="25"/>
        <end position="630"/>
    </location>
</feature>
<dbReference type="Gene3D" id="3.40.395.10">
    <property type="entry name" value="Adenoviral Proteinase, Chain A"/>
    <property type="match status" value="1"/>
</dbReference>
<keyword evidence="8" id="KW-1185">Reference proteome</keyword>
<dbReference type="GO" id="GO:0006508">
    <property type="term" value="P:proteolysis"/>
    <property type="evidence" value="ECO:0007669"/>
    <property type="project" value="UniProtKB-KW"/>
</dbReference>
<proteinExistence type="inferred from homology"/>
<evidence type="ECO:0000256" key="2">
    <source>
        <dbReference type="ARBA" id="ARBA00022670"/>
    </source>
</evidence>
<comment type="similarity">
    <text evidence="1">Belongs to the peptidase C48 family.</text>
</comment>
<reference evidence="8" key="2">
    <citation type="journal article" date="2017" name="J. Anim. Genet.">
        <title>Multiple reference genome sequences of hot pepper reveal the massive evolution of plant disease resistance genes by retroduplication.</title>
        <authorList>
            <person name="Kim S."/>
            <person name="Park J."/>
            <person name="Yeom S.-I."/>
            <person name="Kim Y.-M."/>
            <person name="Seo E."/>
            <person name="Kim K.-T."/>
            <person name="Kim M.-S."/>
            <person name="Lee J.M."/>
            <person name="Cheong K."/>
            <person name="Shin H.-S."/>
            <person name="Kim S.-B."/>
            <person name="Han K."/>
            <person name="Lee J."/>
            <person name="Park M."/>
            <person name="Lee H.-A."/>
            <person name="Lee H.-Y."/>
            <person name="Lee Y."/>
            <person name="Oh S."/>
            <person name="Lee J.H."/>
            <person name="Choi E."/>
            <person name="Choi E."/>
            <person name="Lee S.E."/>
            <person name="Jeon J."/>
            <person name="Kim H."/>
            <person name="Choi G."/>
            <person name="Song H."/>
            <person name="Lee J."/>
            <person name="Lee S.-C."/>
            <person name="Kwon J.-K."/>
            <person name="Lee H.-Y."/>
            <person name="Koo N."/>
            <person name="Hong Y."/>
            <person name="Kim R.W."/>
            <person name="Kang W.-H."/>
            <person name="Huh J.H."/>
            <person name="Kang B.-C."/>
            <person name="Yang T.-J."/>
            <person name="Lee Y.-H."/>
            <person name="Bennetzen J.L."/>
            <person name="Choi D."/>
        </authorList>
    </citation>
    <scope>NUCLEOTIDE SEQUENCE [LARGE SCALE GENOMIC DNA]</scope>
    <source>
        <strain evidence="8">cv. PBC81</strain>
    </source>
</reference>
<dbReference type="OrthoDB" id="1291327at2759"/>